<evidence type="ECO:0000313" key="4">
    <source>
        <dbReference type="EMBL" id="CAJ0566709.1"/>
    </source>
</evidence>
<proteinExistence type="predicted"/>
<keyword evidence="2" id="KW-0472">Membrane</keyword>
<reference evidence="4" key="1">
    <citation type="submission" date="2023-06" db="EMBL/GenBank/DDBJ databases">
        <authorList>
            <person name="Delattre M."/>
        </authorList>
    </citation>
    <scope>NUCLEOTIDE SEQUENCE</scope>
    <source>
        <strain evidence="4">AF72</strain>
    </source>
</reference>
<keyword evidence="2" id="KW-0812">Transmembrane</keyword>
<keyword evidence="5" id="KW-1185">Reference proteome</keyword>
<dbReference type="Proteomes" id="UP001177023">
    <property type="component" value="Unassembled WGS sequence"/>
</dbReference>
<feature type="signal peptide" evidence="3">
    <location>
        <begin position="1"/>
        <end position="18"/>
    </location>
</feature>
<gene>
    <name evidence="4" type="ORF">MSPICULIGERA_LOCUS5298</name>
</gene>
<evidence type="ECO:0000256" key="1">
    <source>
        <dbReference type="SAM" id="MobiDB-lite"/>
    </source>
</evidence>
<feature type="transmembrane region" description="Helical" evidence="2">
    <location>
        <begin position="87"/>
        <end position="104"/>
    </location>
</feature>
<keyword evidence="2" id="KW-1133">Transmembrane helix</keyword>
<evidence type="ECO:0000256" key="3">
    <source>
        <dbReference type="SAM" id="SignalP"/>
    </source>
</evidence>
<feature type="non-terminal residue" evidence="4">
    <location>
        <position position="355"/>
    </location>
</feature>
<keyword evidence="3" id="KW-0732">Signal</keyword>
<protein>
    <submittedName>
        <fullName evidence="4">Uncharacterized protein</fullName>
    </submittedName>
</protein>
<feature type="compositionally biased region" description="Polar residues" evidence="1">
    <location>
        <begin position="334"/>
        <end position="347"/>
    </location>
</feature>
<feature type="chain" id="PRO_5041358427" evidence="3">
    <location>
        <begin position="19"/>
        <end position="355"/>
    </location>
</feature>
<accession>A0AA36FTI7</accession>
<dbReference type="EMBL" id="CATQJA010001300">
    <property type="protein sequence ID" value="CAJ0566709.1"/>
    <property type="molecule type" value="Genomic_DNA"/>
</dbReference>
<sequence>MLILHLIVCFGLFSPNMAANYPDWSLKLDTGTDASCPADHVTFALSDVTYAVLDKEATAKKLVITVNNIAAAIDVLAMMALRLLIPLILFFPYLVTAFFQSVWLSESQRGRCPADHITYVPSDVAFTYLGPALEGTLATPAPIVKPNRIDGIQPSHDWTLFEGSSQKTTLHAMCLRINDANKLVETTARDTLNIGFKSQRSFRNEKAQYLDGACVFKASVPFQQSIRVELQNADFNIKMTLTQGCPDGLWGYMCQGRCECNGGTCDVRDGICTTAEPEKDMSALWYVIIGCVVGCIFCVSIILAAIAAFIYTKRRRSRRGGKNKKRKDRDPTVTEETTASVEDTTVGSVECRRHH</sequence>
<name>A0AA36FTI7_9BILA</name>
<feature type="transmembrane region" description="Helical" evidence="2">
    <location>
        <begin position="283"/>
        <end position="312"/>
    </location>
</feature>
<dbReference type="AlphaFoldDB" id="A0AA36FTI7"/>
<evidence type="ECO:0000256" key="2">
    <source>
        <dbReference type="SAM" id="Phobius"/>
    </source>
</evidence>
<evidence type="ECO:0000313" key="5">
    <source>
        <dbReference type="Proteomes" id="UP001177023"/>
    </source>
</evidence>
<organism evidence="4 5">
    <name type="scientific">Mesorhabditis spiculigera</name>
    <dbReference type="NCBI Taxonomy" id="96644"/>
    <lineage>
        <taxon>Eukaryota</taxon>
        <taxon>Metazoa</taxon>
        <taxon>Ecdysozoa</taxon>
        <taxon>Nematoda</taxon>
        <taxon>Chromadorea</taxon>
        <taxon>Rhabditida</taxon>
        <taxon>Rhabditina</taxon>
        <taxon>Rhabditomorpha</taxon>
        <taxon>Rhabditoidea</taxon>
        <taxon>Rhabditidae</taxon>
        <taxon>Mesorhabditinae</taxon>
        <taxon>Mesorhabditis</taxon>
    </lineage>
</organism>
<feature type="region of interest" description="Disordered" evidence="1">
    <location>
        <begin position="320"/>
        <end position="347"/>
    </location>
</feature>
<comment type="caution">
    <text evidence="4">The sequence shown here is derived from an EMBL/GenBank/DDBJ whole genome shotgun (WGS) entry which is preliminary data.</text>
</comment>